<accession>A0A843V2F5</accession>
<dbReference type="AlphaFoldDB" id="A0A843V2F5"/>
<protein>
    <submittedName>
        <fullName evidence="1">Uncharacterized protein</fullName>
    </submittedName>
</protein>
<gene>
    <name evidence="1" type="ORF">Taro_025135</name>
</gene>
<name>A0A843V2F5_COLES</name>
<evidence type="ECO:0000313" key="1">
    <source>
        <dbReference type="EMBL" id="MQL92512.1"/>
    </source>
</evidence>
<proteinExistence type="predicted"/>
<dbReference type="Proteomes" id="UP000652761">
    <property type="component" value="Unassembled WGS sequence"/>
</dbReference>
<comment type="caution">
    <text evidence="1">The sequence shown here is derived from an EMBL/GenBank/DDBJ whole genome shotgun (WGS) entry which is preliminary data.</text>
</comment>
<reference evidence="1" key="1">
    <citation type="submission" date="2017-07" db="EMBL/GenBank/DDBJ databases">
        <title>Taro Niue Genome Assembly and Annotation.</title>
        <authorList>
            <person name="Atibalentja N."/>
            <person name="Keating K."/>
            <person name="Fields C.J."/>
        </authorList>
    </citation>
    <scope>NUCLEOTIDE SEQUENCE</scope>
    <source>
        <strain evidence="1">Niue_2</strain>
        <tissue evidence="1">Leaf</tissue>
    </source>
</reference>
<evidence type="ECO:0000313" key="2">
    <source>
        <dbReference type="Proteomes" id="UP000652761"/>
    </source>
</evidence>
<keyword evidence="2" id="KW-1185">Reference proteome</keyword>
<organism evidence="1 2">
    <name type="scientific">Colocasia esculenta</name>
    <name type="common">Wild taro</name>
    <name type="synonym">Arum esculentum</name>
    <dbReference type="NCBI Taxonomy" id="4460"/>
    <lineage>
        <taxon>Eukaryota</taxon>
        <taxon>Viridiplantae</taxon>
        <taxon>Streptophyta</taxon>
        <taxon>Embryophyta</taxon>
        <taxon>Tracheophyta</taxon>
        <taxon>Spermatophyta</taxon>
        <taxon>Magnoliopsida</taxon>
        <taxon>Liliopsida</taxon>
        <taxon>Araceae</taxon>
        <taxon>Aroideae</taxon>
        <taxon>Colocasieae</taxon>
        <taxon>Colocasia</taxon>
    </lineage>
</organism>
<sequence length="62" mass="7156">MSNDSSHNDFISHAHNDFFRLSTVLCIVYHKHSFMLTLSSMLTDLKDHQSLIKTNEEEMSNG</sequence>
<dbReference type="EMBL" id="NMUH01001455">
    <property type="protein sequence ID" value="MQL92512.1"/>
    <property type="molecule type" value="Genomic_DNA"/>
</dbReference>